<evidence type="ECO:0008006" key="3">
    <source>
        <dbReference type="Google" id="ProtNLM"/>
    </source>
</evidence>
<comment type="caution">
    <text evidence="1">The sequence shown here is derived from an EMBL/GenBank/DDBJ whole genome shotgun (WGS) entry which is preliminary data.</text>
</comment>
<accession>A0ABX2XRV8</accession>
<sequence>MDKSNKTGIFLHTAILLFLSTLFFSCDTEYVDKINDIPGDVIKVPGYTQIESFTFKDTENNAINGSLTDDAIIITWSSYMALPETIKPEIILGTEATISPASGAQVPFKYGTVYTVTSKAGTTKKYTIKIDIRQKEPKSWTYNTGDFLYKGFMQRMTNNESATGVDNLWLSLKDTKVYFVDATDKKTEYTAEIVYLGVGDGGLFPDYGVYYFLPDNMPAGKYDMRIKNGAYILQNTSVDNRFKVEVAEPDYFSAERYGTPIEKQAGETFEIRGGMMNTITAAVLYNNKAKTLIYPVEIVSLTPYRAVLKVPSGIPAGIYDRIRFTTNDGSSVLNYSVTIK</sequence>
<dbReference type="PROSITE" id="PS51257">
    <property type="entry name" value="PROKAR_LIPOPROTEIN"/>
    <property type="match status" value="1"/>
</dbReference>
<reference evidence="2" key="1">
    <citation type="submission" date="2016-03" db="EMBL/GenBank/DDBJ databases">
        <title>Draft genome sequence of Paenibacillus glacialis DSM 22343.</title>
        <authorList>
            <person name="Shin S.-K."/>
            <person name="Yi H."/>
        </authorList>
    </citation>
    <scope>NUCLEOTIDE SEQUENCE [LARGE SCALE GENOMIC DNA]</scope>
    <source>
        <strain evidence="2">CCUG 60099</strain>
    </source>
</reference>
<name>A0ABX2XRV8_9FLAO</name>
<evidence type="ECO:0000313" key="1">
    <source>
        <dbReference type="EMBL" id="OCB76709.1"/>
    </source>
</evidence>
<evidence type="ECO:0000313" key="2">
    <source>
        <dbReference type="Proteomes" id="UP000093343"/>
    </source>
</evidence>
<dbReference type="Gene3D" id="2.60.40.2340">
    <property type="match status" value="1"/>
</dbReference>
<dbReference type="Proteomes" id="UP000093343">
    <property type="component" value="Unassembled WGS sequence"/>
</dbReference>
<protein>
    <recommendedName>
        <fullName evidence="3">DUF5018 domain-containing protein</fullName>
    </recommendedName>
</protein>
<dbReference type="EMBL" id="LVEN01000008">
    <property type="protein sequence ID" value="OCB76709.1"/>
    <property type="molecule type" value="Genomic_DNA"/>
</dbReference>
<keyword evidence="2" id="KW-1185">Reference proteome</keyword>
<dbReference type="RefSeq" id="WP_065448444.1">
    <property type="nucleotide sequence ID" value="NZ_LVEN01000008.1"/>
</dbReference>
<organism evidence="1 2">
    <name type="scientific">Flavobacterium piscis</name>
    <dbReference type="NCBI Taxonomy" id="1114874"/>
    <lineage>
        <taxon>Bacteria</taxon>
        <taxon>Pseudomonadati</taxon>
        <taxon>Bacteroidota</taxon>
        <taxon>Flavobacteriia</taxon>
        <taxon>Flavobacteriales</taxon>
        <taxon>Flavobacteriaceae</taxon>
        <taxon>Flavobacterium</taxon>
    </lineage>
</organism>
<proteinExistence type="predicted"/>
<gene>
    <name evidence="1" type="ORF">FLP_05090</name>
</gene>